<dbReference type="Gramene" id="TraesROB_scaffold_021380_01G000100.1">
    <property type="protein sequence ID" value="TraesROB_scaffold_021380_01G000100.1"/>
    <property type="gene ID" value="TraesROB_scaffold_021380_01G000100"/>
</dbReference>
<proteinExistence type="predicted"/>
<dbReference type="Gramene" id="TraesCS7A02G366400.1">
    <property type="protein sequence ID" value="TraesCS7A02G366400.1"/>
    <property type="gene ID" value="TraesCS7A02G366400"/>
</dbReference>
<dbReference type="EnsemblPlants" id="TraesCS7A02G366400.1">
    <property type="protein sequence ID" value="TraesCS7A02G366400.1"/>
    <property type="gene ID" value="TraesCS7A02G366400"/>
</dbReference>
<feature type="compositionally biased region" description="Basic and acidic residues" evidence="1">
    <location>
        <begin position="180"/>
        <end position="202"/>
    </location>
</feature>
<dbReference type="Gramene" id="TraesSTA7A03G03962820.1">
    <property type="protein sequence ID" value="TraesSTA7A03G03962820.1"/>
    <property type="gene ID" value="TraesSTA7A03G03962820"/>
</dbReference>
<dbReference type="Proteomes" id="UP000019116">
    <property type="component" value="Chromosome 7A"/>
</dbReference>
<feature type="compositionally biased region" description="Pro residues" evidence="1">
    <location>
        <begin position="285"/>
        <end position="294"/>
    </location>
</feature>
<name>A0A3B6RM79_WHEAT</name>
<feature type="region of interest" description="Disordered" evidence="1">
    <location>
        <begin position="52"/>
        <end position="294"/>
    </location>
</feature>
<reference evidence="2" key="2">
    <citation type="submission" date="2018-10" db="UniProtKB">
        <authorList>
            <consortium name="EnsemblPlants"/>
        </authorList>
    </citation>
    <scope>IDENTIFICATION</scope>
</reference>
<sequence>MALAPRSALPLRSLVWLRIMSHSKPYLISFSSSSSSDDAILLAARGTATPVARAVQPPTAPGSSSCGGSVTPEQKVLHPLPSSTPKFPIHKPSRPALQYPDQPCNILQPLKDKPLPAKHGDHKVPQSPKFSHFPNQSIAEPVGKSLTPLEDPRHSVPGDSCITLQPVTHKYSPKARPNHKVREDPDIRDRRIPKDRSLHEPPHPTPAPFINEHAYKSPPKPYPDHKVCENLDIRVRQIPKDGSFREPPHPSPDPFVNEHAYKSSPKPHHDHKVCEDPPIRVSSIRPPPHPTPDP</sequence>
<dbReference type="Gramene" id="TraesRN7A0100877900.2">
    <property type="protein sequence ID" value="TraesRN7A0100877900.2"/>
    <property type="gene ID" value="TraesRN7A0100877900"/>
</dbReference>
<dbReference type="OrthoDB" id="10285067at2759"/>
<dbReference type="AlphaFoldDB" id="A0A3B6RM79"/>
<protein>
    <submittedName>
        <fullName evidence="2">Uncharacterized protein</fullName>
    </submittedName>
</protein>
<accession>A0A3B6RM79</accession>
<keyword evidence="3" id="KW-1185">Reference proteome</keyword>
<gene>
    <name evidence="2" type="primary">LOC123151854</name>
</gene>
<organism evidence="2">
    <name type="scientific">Triticum aestivum</name>
    <name type="common">Wheat</name>
    <dbReference type="NCBI Taxonomy" id="4565"/>
    <lineage>
        <taxon>Eukaryota</taxon>
        <taxon>Viridiplantae</taxon>
        <taxon>Streptophyta</taxon>
        <taxon>Embryophyta</taxon>
        <taxon>Tracheophyta</taxon>
        <taxon>Spermatophyta</taxon>
        <taxon>Magnoliopsida</taxon>
        <taxon>Liliopsida</taxon>
        <taxon>Poales</taxon>
        <taxon>Poaceae</taxon>
        <taxon>BOP clade</taxon>
        <taxon>Pooideae</taxon>
        <taxon>Triticodae</taxon>
        <taxon>Triticeae</taxon>
        <taxon>Triticinae</taxon>
        <taxon>Triticum</taxon>
    </lineage>
</organism>
<feature type="compositionally biased region" description="Polar residues" evidence="1">
    <location>
        <begin position="61"/>
        <end position="72"/>
    </location>
</feature>
<dbReference type="Gramene" id="TraesCS7A03G0894100.2">
    <property type="protein sequence ID" value="TraesCS7A03G0894100.2.CDS"/>
    <property type="gene ID" value="TraesCS7A03G0894100"/>
</dbReference>
<dbReference type="Gramene" id="TraesCLE_scaffold_120771_01G000100.1">
    <property type="protein sequence ID" value="TraesCLE_scaffold_120771_01G000100.1"/>
    <property type="gene ID" value="TraesCLE_scaffold_120771_01G000100"/>
</dbReference>
<evidence type="ECO:0000313" key="3">
    <source>
        <dbReference type="Proteomes" id="UP000019116"/>
    </source>
</evidence>
<evidence type="ECO:0000256" key="1">
    <source>
        <dbReference type="SAM" id="MobiDB-lite"/>
    </source>
</evidence>
<dbReference type="Gramene" id="TraesWEE_scaffold_092784_01G000100.1">
    <property type="protein sequence ID" value="TraesWEE_scaffold_092784_01G000100.1"/>
    <property type="gene ID" value="TraesWEE_scaffold_092784_01G000100"/>
</dbReference>
<reference evidence="2" key="1">
    <citation type="submission" date="2018-08" db="EMBL/GenBank/DDBJ databases">
        <authorList>
            <person name="Rossello M."/>
        </authorList>
    </citation>
    <scope>NUCLEOTIDE SEQUENCE [LARGE SCALE GENOMIC DNA]</scope>
    <source>
        <strain evidence="2">cv. Chinese Spring</strain>
    </source>
</reference>
<dbReference type="Gramene" id="TraesCAD_scaffold_036788_01G000200.1">
    <property type="protein sequence ID" value="TraesCAD_scaffold_036788_01G000200.1"/>
    <property type="gene ID" value="TraesCAD_scaffold_036788_01G000200"/>
</dbReference>
<feature type="compositionally biased region" description="Basic and acidic residues" evidence="1">
    <location>
        <begin position="110"/>
        <end position="124"/>
    </location>
</feature>
<evidence type="ECO:0000313" key="2">
    <source>
        <dbReference type="EnsemblPlants" id="TraesCS7A02G366400.1"/>
    </source>
</evidence>
<feature type="compositionally biased region" description="Basic and acidic residues" evidence="1">
    <location>
        <begin position="222"/>
        <end position="248"/>
    </location>
</feature>